<dbReference type="SUPFAM" id="SSF54593">
    <property type="entry name" value="Glyoxalase/Bleomycin resistance protein/Dihydroxybiphenyl dioxygenase"/>
    <property type="match status" value="1"/>
</dbReference>
<dbReference type="AlphaFoldDB" id="A0A365UBY1"/>
<keyword evidence="3" id="KW-1185">Reference proteome</keyword>
<proteinExistence type="predicted"/>
<evidence type="ECO:0000313" key="3">
    <source>
        <dbReference type="Proteomes" id="UP000253370"/>
    </source>
</evidence>
<dbReference type="InterPro" id="IPR029068">
    <property type="entry name" value="Glyas_Bleomycin-R_OHBP_Dase"/>
</dbReference>
<reference evidence="2 3" key="1">
    <citation type="submission" date="2018-07" db="EMBL/GenBank/DDBJ databases">
        <title>Rhodosalinus sp. strain E84T genomic sequence and assembly.</title>
        <authorList>
            <person name="Liu Z.-W."/>
            <person name="Lu D.-C."/>
        </authorList>
    </citation>
    <scope>NUCLEOTIDE SEQUENCE [LARGE SCALE GENOMIC DNA]</scope>
    <source>
        <strain evidence="2 3">E84</strain>
    </source>
</reference>
<organism evidence="2 3">
    <name type="scientific">Rhodosalinus halophilus</name>
    <dbReference type="NCBI Taxonomy" id="2259333"/>
    <lineage>
        <taxon>Bacteria</taxon>
        <taxon>Pseudomonadati</taxon>
        <taxon>Pseudomonadota</taxon>
        <taxon>Alphaproteobacteria</taxon>
        <taxon>Rhodobacterales</taxon>
        <taxon>Paracoccaceae</taxon>
        <taxon>Rhodosalinus</taxon>
    </lineage>
</organism>
<evidence type="ECO:0000313" key="2">
    <source>
        <dbReference type="EMBL" id="RBI86820.1"/>
    </source>
</evidence>
<accession>A0A365UBY1</accession>
<gene>
    <name evidence="2" type="ORF">DRV85_04455</name>
</gene>
<dbReference type="Pfam" id="PF13468">
    <property type="entry name" value="Glyoxalase_3"/>
    <property type="match status" value="1"/>
</dbReference>
<name>A0A365UBY1_9RHOB</name>
<dbReference type="EMBL" id="QNTQ01000004">
    <property type="protein sequence ID" value="RBI86820.1"/>
    <property type="molecule type" value="Genomic_DNA"/>
</dbReference>
<feature type="domain" description="Glyoxalase-like" evidence="1">
    <location>
        <begin position="3"/>
        <end position="170"/>
    </location>
</feature>
<evidence type="ECO:0000259" key="1">
    <source>
        <dbReference type="Pfam" id="PF13468"/>
    </source>
</evidence>
<dbReference type="OrthoDB" id="8451710at2"/>
<comment type="caution">
    <text evidence="2">The sequence shown here is derived from an EMBL/GenBank/DDBJ whole genome shotgun (WGS) entry which is preliminary data.</text>
</comment>
<protein>
    <submittedName>
        <fullName evidence="2">VOC family protein</fullName>
    </submittedName>
</protein>
<dbReference type="Gene3D" id="3.10.180.10">
    <property type="entry name" value="2,3-Dihydroxybiphenyl 1,2-Dioxygenase, domain 1"/>
    <property type="match status" value="1"/>
</dbReference>
<sequence>MEIDHLAVAGETLEAALAHVEAALGVTLAEGGRHARFGTWNRLLSLGEAEYLEAIAVDPEAAPPGVPRWFGLDALTGGPRLQAWIVRVADLDAAVAALPEAGRAVPLERGDLRWRMAVPEAGALPWDGVFPALIEWEGTAHPAPRLPDAACRLESLEVRYPAAEALAARLGPHLSDPRVRFVAGTPGLAAEIATPAGTRRLA</sequence>
<dbReference type="InterPro" id="IPR025870">
    <property type="entry name" value="Glyoxalase-like_dom"/>
</dbReference>
<dbReference type="Proteomes" id="UP000253370">
    <property type="component" value="Unassembled WGS sequence"/>
</dbReference>